<evidence type="ECO:0000313" key="1">
    <source>
        <dbReference type="EMBL" id="KAJ9095592.1"/>
    </source>
</evidence>
<evidence type="ECO:0000313" key="2">
    <source>
        <dbReference type="Proteomes" id="UP001227268"/>
    </source>
</evidence>
<keyword evidence="2" id="KW-1185">Reference proteome</keyword>
<comment type="caution">
    <text evidence="1">The sequence shown here is derived from an EMBL/GenBank/DDBJ whole genome shotgun (WGS) entry which is preliminary data.</text>
</comment>
<sequence>MDELREAAASSSIEESRTLSPSTSSASPPIPLPNFNIIPKILAKDLALDFLADFACKSAPLRDIPDVFKYSCNSVANCQKKSAIEWQKKQTKLDKEKLKAGLKMLEDPVAAKVEEQDRVRIFRQEQEIAIGIQLVSRSGGPRNRKSRKEPDSGIQLDLQGLIDIVKSEVGDNRKFYLNQSFCLKRHSDVFANPVKAGNIVLDEVHQDLSILQCPAISYTAVERQAMDFMSCLSSRSSESKSDTWTTSLGLSVATKQECGQPFSTAIRLYLMNRPNDSQQIENPIFDFNRFFPGKSASFWQGSPYQGVWSTLRIGMELDVYASSARLYQLPSQTSTIAQRRALLQHFYPNTEFVHAFSTGEAAGLIDLENFYSQLLPPPPQPPAALDSLQPVEMRTPLLPFQRRSVGWLLQREHASDLERTATYKSETWERLTIGFEAQGMDIAYSRLTGRALPVEVFPEWAMEGRGATTTAYDSFSRDKDEFGLSAVRGSMLCEEMGLGKTLEVIALVMLNKRKNDSKIPNVIFDETLDMGVTKVSATLIVTPETLVAQWKREIEQHAPTLKVMVYEGWKSLLERCEIYERGKRKLNPGVDEVSQYKELIDTWMQEVVEADIMLTTFGTVQMDWDVAPPPTKRARRSCATYVEKVRPLSALLLCHWHRVAIDEIQELDIASASKTANMVKTIKRDYSLAISGTPAKASVQDLASSLSFLGVRMPTHVWNRIVTPAYSKALHAIFCNIAIRHPKSSLSAEELTIPPQRRLLVPIKLSSIEWAYYKETYENNMDRLQRSQHGYTDSAMLRSVLHTLRMICTHLQVGLLGPNPNANGGRAVRLRLDHRIMPILDALQRMEEDAEATVLSRFAEVCRHQIRRALLIVLQDPTKWNLAVRIYEELYRDVTHQLTELETKVAGIPDDYGRTDTAAEDDEQHNERASPLNTLGLRRHTLRLLQHEIVFRLGDIFSSPEVDVEGRSQKEDQWYSTAGRIRSELLKSSAKSANDLRTRLEAVLRRSKVANFGELEIEEPDQLGLRGQRVQEPITIRIECLNDNAEMLWDARGKIVSALMETIDDTPSQADEAGGKDYQQTLQEQHELEAYMWIYQCALADRTEFMVEERSALAVQADRAEAIRQAEAEDQVAEEQAAGTDQEIDIREKLMEQRNAIRHAAQKGMSLKAAYIELNGIRANAFNRPEEDAICRMEVDRLKDVIKTQTQIIKRLTDEFAVMNNCFNRRVAHYRALQAISDTVGEVELETDDVAQDLVTANSRVVAAQAAYDRVNARRRYSFLAFLRQLQSVRVESTEDICPICCEQLGDGAAANAVILACLHRLCAPCYRELCFNFDKPVCPTCRRRVEMDDDVQNITYKPVQPQGVLGEIIAEDAESGSLQATLDLSEYNIASEDPEMLSVHVKGSWGSKLDRLIRQLQYWRRTQPDVKHIIFSSWKDALTIVEAALNDNGISWRSRSAKKGDTSIQEFTEDPDILVFLLHGERENSGLTLTAASVCHLLEPVINSGFELQAIGRVDRLGQMKETTVYSYATLDTVETKIVNRAKANHTSLYAKDEAESSKRGTVMASTARKGADDLSGSRDDILDLLLA</sequence>
<name>A0ACC2V9E3_9TREE</name>
<dbReference type="EMBL" id="JASBWT010000021">
    <property type="protein sequence ID" value="KAJ9095592.1"/>
    <property type="molecule type" value="Genomic_DNA"/>
</dbReference>
<proteinExistence type="predicted"/>
<gene>
    <name evidence="1" type="ORF">QFC21_005463</name>
</gene>
<organism evidence="1 2">
    <name type="scientific">Naganishia friedmannii</name>
    <dbReference type="NCBI Taxonomy" id="89922"/>
    <lineage>
        <taxon>Eukaryota</taxon>
        <taxon>Fungi</taxon>
        <taxon>Dikarya</taxon>
        <taxon>Basidiomycota</taxon>
        <taxon>Agaricomycotina</taxon>
        <taxon>Tremellomycetes</taxon>
        <taxon>Filobasidiales</taxon>
        <taxon>Filobasidiaceae</taxon>
        <taxon>Naganishia</taxon>
    </lineage>
</organism>
<reference evidence="1" key="1">
    <citation type="submission" date="2023-04" db="EMBL/GenBank/DDBJ databases">
        <title>Draft Genome sequencing of Naganishia species isolated from polar environments using Oxford Nanopore Technology.</title>
        <authorList>
            <person name="Leo P."/>
            <person name="Venkateswaran K."/>
        </authorList>
    </citation>
    <scope>NUCLEOTIDE SEQUENCE</scope>
    <source>
        <strain evidence="1">MNA-CCFEE 5423</strain>
    </source>
</reference>
<accession>A0ACC2V9E3</accession>
<dbReference type="Proteomes" id="UP001227268">
    <property type="component" value="Unassembled WGS sequence"/>
</dbReference>
<protein>
    <submittedName>
        <fullName evidence="1">Uncharacterized protein</fullName>
    </submittedName>
</protein>